<dbReference type="GO" id="GO:0098552">
    <property type="term" value="C:side of membrane"/>
    <property type="evidence" value="ECO:0007669"/>
    <property type="project" value="UniProtKB-KW"/>
</dbReference>
<accession>A0A1V0FYB7</accession>
<comment type="subcellular location">
    <subcellularLocation>
        <location evidence="2">Cell membrane</location>
        <topology evidence="2">Lipid-anchor</topology>
        <topology evidence="2">GPI-anchor</topology>
    </subcellularLocation>
</comment>
<protein>
    <submittedName>
        <fullName evidence="11">Variant surface glycoprotein</fullName>
    </submittedName>
</protein>
<name>A0A1V0FYB7_9TRYP</name>
<evidence type="ECO:0000256" key="6">
    <source>
        <dbReference type="ARBA" id="ARBA00023136"/>
    </source>
</evidence>
<evidence type="ECO:0000256" key="8">
    <source>
        <dbReference type="ARBA" id="ARBA00023288"/>
    </source>
</evidence>
<comment type="function">
    <text evidence="1">VSG forms a coat on the surface of the parasite. The trypanosome evades the immune response of the host by expressing a series of antigenically distinct VSGs from an estimated 1000 VSG genes.</text>
</comment>
<proteinExistence type="predicted"/>
<keyword evidence="6" id="KW-0472">Membrane</keyword>
<keyword evidence="7" id="KW-0325">Glycoprotein</keyword>
<organism evidence="11">
    <name type="scientific">Trypanosoma brucei</name>
    <dbReference type="NCBI Taxonomy" id="5691"/>
    <lineage>
        <taxon>Eukaryota</taxon>
        <taxon>Discoba</taxon>
        <taxon>Euglenozoa</taxon>
        <taxon>Kinetoplastea</taxon>
        <taxon>Metakinetoplastina</taxon>
        <taxon>Trypanosomatida</taxon>
        <taxon>Trypanosomatidae</taxon>
        <taxon>Trypanosoma</taxon>
    </lineage>
</organism>
<keyword evidence="5" id="KW-0732">Signal</keyword>
<feature type="compositionally biased region" description="Basic and acidic residues" evidence="9">
    <location>
        <begin position="20"/>
        <end position="30"/>
    </location>
</feature>
<feature type="region of interest" description="Disordered" evidence="9">
    <location>
        <begin position="369"/>
        <end position="389"/>
    </location>
</feature>
<keyword evidence="4" id="KW-0336">GPI-anchor</keyword>
<evidence type="ECO:0000256" key="2">
    <source>
        <dbReference type="ARBA" id="ARBA00004609"/>
    </source>
</evidence>
<dbReference type="GO" id="GO:0005886">
    <property type="term" value="C:plasma membrane"/>
    <property type="evidence" value="ECO:0007669"/>
    <property type="project" value="UniProtKB-SubCell"/>
</dbReference>
<dbReference type="InterPro" id="IPR025932">
    <property type="entry name" value="Trypano_VSG_B_N_dom"/>
</dbReference>
<evidence type="ECO:0000256" key="7">
    <source>
        <dbReference type="ARBA" id="ARBA00023180"/>
    </source>
</evidence>
<keyword evidence="8" id="KW-0449">Lipoprotein</keyword>
<reference evidence="11" key="1">
    <citation type="submission" date="2016-12" db="EMBL/GenBank/DDBJ databases">
        <title>Extending the VSGnome of Trypanosoma brucei strain TREU927.</title>
        <authorList>
            <person name="Cross G.A."/>
        </authorList>
    </citation>
    <scope>NUCLEOTIDE SEQUENCE</scope>
    <source>
        <strain evidence="11">Tb927.99.1565</strain>
    </source>
</reference>
<evidence type="ECO:0000313" key="11">
    <source>
        <dbReference type="EMBL" id="ARB50822.1"/>
    </source>
</evidence>
<feature type="region of interest" description="Disordered" evidence="9">
    <location>
        <begin position="1"/>
        <end position="30"/>
    </location>
</feature>
<dbReference type="VEuPathDB" id="TriTrypDB:Tb427_000046400"/>
<sequence length="405" mass="43470">MSLAHPDWATQFPTKPQIDNGDKSPCKDNKELPQCHRQWQAHAKANIKAHSEGVRPGNKYIGDSTKRSAEGQAATLTLAAITEHARHLVEQHATDIKPAIEGDKARIDGFTNKAVFGQDPTCETGADTCKTLTGSSWQQICKGDNVGDSICSTLACICSKESGTMTIDIFSETTTRNIAADAANPTAYTNAGNALINICEANNKGELNPAAIRTAVSRPRQMWKTFATGGAIAVYLGTKGAAANCGKQANCPCAEFSKFAKHKTSNVAAATGYEANPEAAAQELEKTLAAGAQQNKVIAKMTMLRRQAEAVFNHFLSTVPAHVHTSGKLTPATGTGTPNRGCSKHTNKMADECKTFNCNHDAETEKFKAKSGKGDQTWENSNEKERKNAHMDANKRTILARILVL</sequence>
<evidence type="ECO:0000256" key="3">
    <source>
        <dbReference type="ARBA" id="ARBA00022475"/>
    </source>
</evidence>
<feature type="domain" description="Trypanosome variant surface glycoprotein B-type N-terminal" evidence="10">
    <location>
        <begin position="1"/>
        <end position="302"/>
    </location>
</feature>
<evidence type="ECO:0000256" key="9">
    <source>
        <dbReference type="SAM" id="MobiDB-lite"/>
    </source>
</evidence>
<dbReference type="Pfam" id="PF13206">
    <property type="entry name" value="VSG_B"/>
    <property type="match status" value="1"/>
</dbReference>
<dbReference type="AlphaFoldDB" id="A0A1V0FYB7"/>
<evidence type="ECO:0000256" key="5">
    <source>
        <dbReference type="ARBA" id="ARBA00022729"/>
    </source>
</evidence>
<evidence type="ECO:0000256" key="4">
    <source>
        <dbReference type="ARBA" id="ARBA00022622"/>
    </source>
</evidence>
<evidence type="ECO:0000259" key="10">
    <source>
        <dbReference type="Pfam" id="PF13206"/>
    </source>
</evidence>
<dbReference type="EMBL" id="KY404571">
    <property type="protein sequence ID" value="ARB50822.1"/>
    <property type="molecule type" value="Genomic_DNA"/>
</dbReference>
<evidence type="ECO:0000256" key="1">
    <source>
        <dbReference type="ARBA" id="ARBA00002523"/>
    </source>
</evidence>
<keyword evidence="3" id="KW-1003">Cell membrane</keyword>